<dbReference type="Pfam" id="PF11795">
    <property type="entry name" value="DUF3322"/>
    <property type="match status" value="1"/>
</dbReference>
<organism evidence="3 4">
    <name type="scientific">Chitinophaga horti</name>
    <dbReference type="NCBI Taxonomy" id="2920382"/>
    <lineage>
        <taxon>Bacteria</taxon>
        <taxon>Pseudomonadati</taxon>
        <taxon>Bacteroidota</taxon>
        <taxon>Chitinophagia</taxon>
        <taxon>Chitinophagales</taxon>
        <taxon>Chitinophagaceae</taxon>
        <taxon>Chitinophaga</taxon>
    </lineage>
</organism>
<name>A0ABY6IZN9_9BACT</name>
<evidence type="ECO:0000313" key="4">
    <source>
        <dbReference type="Proteomes" id="UP001162741"/>
    </source>
</evidence>
<proteinExistence type="predicted"/>
<dbReference type="Proteomes" id="UP001162741">
    <property type="component" value="Chromosome"/>
</dbReference>
<gene>
    <name evidence="3" type="ORF">MKQ68_22425</name>
</gene>
<evidence type="ECO:0000259" key="2">
    <source>
        <dbReference type="Pfam" id="PF11795"/>
    </source>
</evidence>
<keyword evidence="4" id="KW-1185">Reference proteome</keyword>
<dbReference type="InterPro" id="IPR024537">
    <property type="entry name" value="DUF3322"/>
</dbReference>
<dbReference type="Pfam" id="PF09983">
    <property type="entry name" value="JetD_C"/>
    <property type="match status" value="1"/>
</dbReference>
<feature type="domain" description="DUF3322" evidence="2">
    <location>
        <begin position="4"/>
        <end position="184"/>
    </location>
</feature>
<reference evidence="3" key="1">
    <citation type="submission" date="2022-10" db="EMBL/GenBank/DDBJ databases">
        <title>Chitinophaga sp. nov., isolated from soil.</title>
        <authorList>
            <person name="Jeon C.O."/>
        </authorList>
    </citation>
    <scope>NUCLEOTIDE SEQUENCE</scope>
    <source>
        <strain evidence="3">R8</strain>
    </source>
</reference>
<feature type="domain" description="Wadjet protein JetD C-terminal" evidence="1">
    <location>
        <begin position="211"/>
        <end position="373"/>
    </location>
</feature>
<dbReference type="InterPro" id="IPR024534">
    <property type="entry name" value="JetD_C"/>
</dbReference>
<dbReference type="RefSeq" id="WP_264281030.1">
    <property type="nucleotide sequence ID" value="NZ_CP107006.1"/>
</dbReference>
<dbReference type="EMBL" id="CP107006">
    <property type="protein sequence ID" value="UYQ92840.1"/>
    <property type="molecule type" value="Genomic_DNA"/>
</dbReference>
<accession>A0ABY6IZN9</accession>
<sequence length="378" mass="44027">MITPNELLAKADKLFFRIVSSQLKGENSFPLNIPANKQFSGSNFSDWKNDLLPLYQQSKKERGKGYSIDWKERTVNGSKQSVPVRIYFDTMEDFLHFTKRELNHAAIQRAYANLSSCFPALKQWAAEHPAVLLEQEAIWEDVIKVCSYFTSHAPPHPYYIRELPIEVHSKFIEQNSQLLRKLLDILLPPEAINISSNDFSQRYHLKKIAPYTQIRILDDALKPHLGYDECSLSLEDAAWLQWVPEYVFIIENQTCFITFPKMKNAVAIFGEGFKSRLSRHLPWLAKTKLFCWFDLDAAGFEMVNMVRESYPDAECFLMDAQTYAAFDRFAVTNKNKPKQLPLLHADEKRMYKFLTQNSKRLEQERIPQKHVTDSITML</sequence>
<evidence type="ECO:0000313" key="3">
    <source>
        <dbReference type="EMBL" id="UYQ92840.1"/>
    </source>
</evidence>
<protein>
    <submittedName>
        <fullName evidence="3">DUF2220 family protein</fullName>
    </submittedName>
</protein>
<evidence type="ECO:0000259" key="1">
    <source>
        <dbReference type="Pfam" id="PF09983"/>
    </source>
</evidence>